<dbReference type="Gene3D" id="2.60.120.200">
    <property type="match status" value="1"/>
</dbReference>
<reference evidence="1" key="1">
    <citation type="journal article" date="2015" name="Nature">
        <title>Complex archaea that bridge the gap between prokaryotes and eukaryotes.</title>
        <authorList>
            <person name="Spang A."/>
            <person name="Saw J.H."/>
            <person name="Jorgensen S.L."/>
            <person name="Zaremba-Niedzwiedzka K."/>
            <person name="Martijn J."/>
            <person name="Lind A.E."/>
            <person name="van Eijk R."/>
            <person name="Schleper C."/>
            <person name="Guy L."/>
            <person name="Ettema T.J."/>
        </authorList>
    </citation>
    <scope>NUCLEOTIDE SEQUENCE</scope>
</reference>
<name>A0A0F9JIX9_9ZZZZ</name>
<comment type="caution">
    <text evidence="1">The sequence shown here is derived from an EMBL/GenBank/DDBJ whole genome shotgun (WGS) entry which is preliminary data.</text>
</comment>
<dbReference type="SUPFAM" id="SSF49899">
    <property type="entry name" value="Concanavalin A-like lectins/glucanases"/>
    <property type="match status" value="1"/>
</dbReference>
<dbReference type="Pfam" id="PF13385">
    <property type="entry name" value="Laminin_G_3"/>
    <property type="match status" value="1"/>
</dbReference>
<proteinExistence type="predicted"/>
<sequence>MGTVTHYDIRPVNEDYMVLDLPLREATGSRTSDVAKPHHPVTLIGAPTWTQLASLLGVLEMDGTTQYGQCLGASCVDLNFMSGDYSIGGWFNWTVNEFSQIIIARYELSVSGWEVYTTQAGALNYLTLRHHHAGGATTRTGAYSIGWTPGTPWFFGISRSGASAQFYRNGLPVETTSDVLIDPETCAEDLLLGVRYTKNANFLLGYLYRPRVWSRAMSAAEWLRVHDREAGWFP</sequence>
<organism evidence="1">
    <name type="scientific">marine sediment metagenome</name>
    <dbReference type="NCBI Taxonomy" id="412755"/>
    <lineage>
        <taxon>unclassified sequences</taxon>
        <taxon>metagenomes</taxon>
        <taxon>ecological metagenomes</taxon>
    </lineage>
</organism>
<gene>
    <name evidence="1" type="ORF">LCGC14_1751120</name>
</gene>
<evidence type="ECO:0008006" key="2">
    <source>
        <dbReference type="Google" id="ProtNLM"/>
    </source>
</evidence>
<dbReference type="AlphaFoldDB" id="A0A0F9JIX9"/>
<dbReference type="InterPro" id="IPR013320">
    <property type="entry name" value="ConA-like_dom_sf"/>
</dbReference>
<protein>
    <recommendedName>
        <fullName evidence="2">LamG-like jellyroll fold domain-containing protein</fullName>
    </recommendedName>
</protein>
<accession>A0A0F9JIX9</accession>
<evidence type="ECO:0000313" key="1">
    <source>
        <dbReference type="EMBL" id="KKM05731.1"/>
    </source>
</evidence>
<dbReference type="EMBL" id="LAZR01016154">
    <property type="protein sequence ID" value="KKM05731.1"/>
    <property type="molecule type" value="Genomic_DNA"/>
</dbReference>